<evidence type="ECO:0000313" key="3">
    <source>
        <dbReference type="EMBL" id="RAY15495.1"/>
    </source>
</evidence>
<keyword evidence="4" id="KW-1185">Reference proteome</keyword>
<dbReference type="Pfam" id="PF13193">
    <property type="entry name" value="AMP-binding_C"/>
    <property type="match status" value="1"/>
</dbReference>
<dbReference type="SUPFAM" id="SSF56801">
    <property type="entry name" value="Acetyl-CoA synthetase-like"/>
    <property type="match status" value="1"/>
</dbReference>
<dbReference type="Proteomes" id="UP000251891">
    <property type="component" value="Unassembled WGS sequence"/>
</dbReference>
<proteinExistence type="predicted"/>
<dbReference type="EMBL" id="QLYX01000003">
    <property type="protein sequence ID" value="RAY15495.1"/>
    <property type="molecule type" value="Genomic_DNA"/>
</dbReference>
<evidence type="ECO:0000313" key="4">
    <source>
        <dbReference type="Proteomes" id="UP000251891"/>
    </source>
</evidence>
<evidence type="ECO:0000259" key="1">
    <source>
        <dbReference type="Pfam" id="PF00501"/>
    </source>
</evidence>
<dbReference type="PROSITE" id="PS00455">
    <property type="entry name" value="AMP_BINDING"/>
    <property type="match status" value="1"/>
</dbReference>
<dbReference type="OrthoDB" id="4363623at2"/>
<dbReference type="InterPro" id="IPR045851">
    <property type="entry name" value="AMP-bd_C_sf"/>
</dbReference>
<organism evidence="3 4">
    <name type="scientific">Actinomadura craniellae</name>
    <dbReference type="NCBI Taxonomy" id="2231787"/>
    <lineage>
        <taxon>Bacteria</taxon>
        <taxon>Bacillati</taxon>
        <taxon>Actinomycetota</taxon>
        <taxon>Actinomycetes</taxon>
        <taxon>Streptosporangiales</taxon>
        <taxon>Thermomonosporaceae</taxon>
        <taxon>Actinomadura</taxon>
    </lineage>
</organism>
<dbReference type="AlphaFoldDB" id="A0A365H8R2"/>
<evidence type="ECO:0000259" key="2">
    <source>
        <dbReference type="Pfam" id="PF13193"/>
    </source>
</evidence>
<dbReference type="InterPro" id="IPR042099">
    <property type="entry name" value="ANL_N_sf"/>
</dbReference>
<comment type="caution">
    <text evidence="3">The sequence shown here is derived from an EMBL/GenBank/DDBJ whole genome shotgun (WGS) entry which is preliminary data.</text>
</comment>
<dbReference type="RefSeq" id="WP_111863959.1">
    <property type="nucleotide sequence ID" value="NZ_QLYX01000003.1"/>
</dbReference>
<protein>
    <submittedName>
        <fullName evidence="3">Acyl-CoA synthetase</fullName>
    </submittedName>
</protein>
<reference evidence="3 4" key="1">
    <citation type="submission" date="2018-06" db="EMBL/GenBank/DDBJ databases">
        <title>Actinomadura craniellae sp. nov. isolated from marine sponge Craniella sp.</title>
        <authorList>
            <person name="Li L."/>
            <person name="Xu Q.H."/>
            <person name="Lin H.W."/>
            <person name="Lu Y.H."/>
        </authorList>
    </citation>
    <scope>NUCLEOTIDE SEQUENCE [LARGE SCALE GENOMIC DNA]</scope>
    <source>
        <strain evidence="3 4">LHW63021</strain>
    </source>
</reference>
<dbReference type="GO" id="GO:0016405">
    <property type="term" value="F:CoA-ligase activity"/>
    <property type="evidence" value="ECO:0007669"/>
    <property type="project" value="TreeGrafter"/>
</dbReference>
<dbReference type="InterPro" id="IPR000873">
    <property type="entry name" value="AMP-dep_synth/lig_dom"/>
</dbReference>
<dbReference type="InterPro" id="IPR020845">
    <property type="entry name" value="AMP-binding_CS"/>
</dbReference>
<sequence>MGEQRTLGRLAEVAWNRFDDYESLFFEGSWHRSQQLAGRARRACGGFTELGVRPGDRVVVMMANCPEVGITYQALWRAGAAITPVMFLVSPEELRHILLDSGARVVVTTTEVLPKVQAGADGLDVRIVLVGEETTGTIPFSQLDSGPEGPLVDRAEDDLAALMYTGGTTGRAKGVMLTHAGLYSAAGRRSEQGQVSDPPNRSIVPLPLSHAYGLIVTLIGMHSELPRVSVLMRWFDAAQWQRLAAEHRAQIGPLVPAMIQMLLADPGFGATPLPDLRYVTSGAAPLPREALDEFERRLPGVEILEGYGMTETSAIISSNPPGARRLGSVGLPIPGYQVVIRDDEGRELPPGTDGEICVTSESVMRGYWNADEATVAAMPGGELRTGDIGHLDEDGYLYVVDRKKDLIIRNGFNVFPRDVEDALTEHPDVTMAGVVGRPDPRLGEEVVAFVSLAEGSSTTSADLVGWMRDRIGQVKYPREVHVVDAVPVTSVFKTDRKRLRKMLDEYSSS</sequence>
<dbReference type="Gene3D" id="3.40.50.12780">
    <property type="entry name" value="N-terminal domain of ligase-like"/>
    <property type="match status" value="1"/>
</dbReference>
<dbReference type="InterPro" id="IPR025110">
    <property type="entry name" value="AMP-bd_C"/>
</dbReference>
<name>A0A365H8R2_9ACTN</name>
<feature type="domain" description="AMP-binding enzyme C-terminal" evidence="2">
    <location>
        <begin position="419"/>
        <end position="493"/>
    </location>
</feature>
<dbReference type="Pfam" id="PF00501">
    <property type="entry name" value="AMP-binding"/>
    <property type="match status" value="1"/>
</dbReference>
<feature type="domain" description="AMP-dependent synthetase/ligase" evidence="1">
    <location>
        <begin position="14"/>
        <end position="368"/>
    </location>
</feature>
<gene>
    <name evidence="3" type="ORF">DPM19_06710</name>
</gene>
<dbReference type="PANTHER" id="PTHR24096">
    <property type="entry name" value="LONG-CHAIN-FATTY-ACID--COA LIGASE"/>
    <property type="match status" value="1"/>
</dbReference>
<dbReference type="Gene3D" id="3.30.300.30">
    <property type="match status" value="1"/>
</dbReference>
<accession>A0A365H8R2</accession>